<comment type="cofactor">
    <cofactor evidence="9">
        <name>Zn(2+)</name>
        <dbReference type="ChEBI" id="CHEBI:29105"/>
    </cofactor>
    <text evidence="9">Binds 1 zinc ion per subunit.</text>
</comment>
<evidence type="ECO:0000256" key="4">
    <source>
        <dbReference type="ARBA" id="ARBA00022801"/>
    </source>
</evidence>
<evidence type="ECO:0000256" key="5">
    <source>
        <dbReference type="ARBA" id="ARBA00022833"/>
    </source>
</evidence>
<dbReference type="EC" id="3.4.13.22" evidence="9"/>
<feature type="binding site" evidence="9">
    <location>
        <position position="294"/>
    </location>
    <ligand>
        <name>Zn(2+)</name>
        <dbReference type="ChEBI" id="CHEBI:29105"/>
        <note>catalytic</note>
    </ligand>
</feature>
<proteinExistence type="inferred from homology"/>
<comment type="function">
    <text evidence="9">Catalyzes hydrolysis of the D-alanyl-D-alanine dipeptide.</text>
</comment>
<keyword evidence="4 9" id="KW-0378">Hydrolase</keyword>
<dbReference type="InterPro" id="IPR000755">
    <property type="entry name" value="A_A_dipeptidase"/>
</dbReference>
<keyword evidence="6 9" id="KW-0224">Dipeptidase</keyword>
<keyword evidence="8" id="KW-0961">Cell wall biogenesis/degradation</keyword>
<dbReference type="HAMAP" id="MF_01924">
    <property type="entry name" value="A_A_dipeptidase"/>
    <property type="match status" value="1"/>
</dbReference>
<dbReference type="GO" id="GO:0006508">
    <property type="term" value="P:proteolysis"/>
    <property type="evidence" value="ECO:0007669"/>
    <property type="project" value="UniProtKB-KW"/>
</dbReference>
<dbReference type="PANTHER" id="PTHR43126">
    <property type="entry name" value="D-ALANYL-D-ALANINE DIPEPTIDASE"/>
    <property type="match status" value="1"/>
</dbReference>
<dbReference type="PANTHER" id="PTHR43126:SF1">
    <property type="entry name" value="D-ALANYL-D-ALANINE DIPEPTIDASE"/>
    <property type="match status" value="1"/>
</dbReference>
<reference evidence="11" key="1">
    <citation type="submission" date="2021-04" db="EMBL/GenBank/DDBJ databases">
        <title>The complete genome sequence of Caulobacter sp. S6.</title>
        <authorList>
            <person name="Tang Y."/>
            <person name="Ouyang W."/>
            <person name="Liu Q."/>
            <person name="Huang B."/>
            <person name="Guo Z."/>
            <person name="Lei P."/>
        </authorList>
    </citation>
    <scope>NUCLEOTIDE SEQUENCE</scope>
    <source>
        <strain evidence="11">S6</strain>
    </source>
</reference>
<dbReference type="GO" id="GO:0160237">
    <property type="term" value="F:D-Ala-D-Ala dipeptidase activity"/>
    <property type="evidence" value="ECO:0007669"/>
    <property type="project" value="UniProtKB-EC"/>
</dbReference>
<dbReference type="InterPro" id="IPR009045">
    <property type="entry name" value="Zn_M74/Hedgehog-like"/>
</dbReference>
<accession>A0A975G3V6</accession>
<evidence type="ECO:0000313" key="11">
    <source>
        <dbReference type="EMBL" id="QUD90083.1"/>
    </source>
</evidence>
<keyword evidence="5 9" id="KW-0862">Zinc</keyword>
<keyword evidence="7 9" id="KW-0482">Metalloprotease</keyword>
<keyword evidence="3 9" id="KW-0479">Metal-binding</keyword>
<dbReference type="RefSeq" id="WP_211940134.1">
    <property type="nucleotide sequence ID" value="NZ_CP073078.1"/>
</dbReference>
<keyword evidence="2 9" id="KW-0645">Protease</keyword>
<dbReference type="EMBL" id="CP073078">
    <property type="protein sequence ID" value="QUD90083.1"/>
    <property type="molecule type" value="Genomic_DNA"/>
</dbReference>
<dbReference type="CDD" id="cd14840">
    <property type="entry name" value="D-Ala-D-Ala_dipeptidase_Aad"/>
    <property type="match status" value="1"/>
</dbReference>
<evidence type="ECO:0000313" key="12">
    <source>
        <dbReference type="Proteomes" id="UP000676409"/>
    </source>
</evidence>
<dbReference type="Proteomes" id="UP000676409">
    <property type="component" value="Chromosome"/>
</dbReference>
<protein>
    <recommendedName>
        <fullName evidence="9">D-alanyl-D-alanine dipeptidase</fullName>
        <shortName evidence="9">D-Ala-D-Ala dipeptidase</shortName>
        <ecNumber evidence="9">3.4.13.22</ecNumber>
    </recommendedName>
</protein>
<evidence type="ECO:0000256" key="7">
    <source>
        <dbReference type="ARBA" id="ARBA00023049"/>
    </source>
</evidence>
<feature type="site" description="Transition state stabilizer" evidence="9">
    <location>
        <position position="197"/>
    </location>
</feature>
<dbReference type="AlphaFoldDB" id="A0A975G3V6"/>
<evidence type="ECO:0000256" key="8">
    <source>
        <dbReference type="ARBA" id="ARBA00023316"/>
    </source>
</evidence>
<evidence type="ECO:0000256" key="2">
    <source>
        <dbReference type="ARBA" id="ARBA00022670"/>
    </source>
</evidence>
<evidence type="ECO:0000256" key="9">
    <source>
        <dbReference type="HAMAP-Rule" id="MF_01924"/>
    </source>
</evidence>
<dbReference type="Pfam" id="PF01427">
    <property type="entry name" value="Peptidase_M15"/>
    <property type="match status" value="1"/>
</dbReference>
<gene>
    <name evidence="9" type="primary">ddpX</name>
    <name evidence="11" type="ORF">KCG34_09555</name>
</gene>
<dbReference type="Gene3D" id="3.30.1380.10">
    <property type="match status" value="1"/>
</dbReference>
<comment type="similarity">
    <text evidence="9">Belongs to the peptidase M15D family.</text>
</comment>
<keyword evidence="10" id="KW-0732">Signal</keyword>
<dbReference type="GO" id="GO:0008270">
    <property type="term" value="F:zinc ion binding"/>
    <property type="evidence" value="ECO:0007669"/>
    <property type="project" value="UniProtKB-UniRule"/>
</dbReference>
<organism evidence="11 12">
    <name type="scientific">Phenylobacterium montanum</name>
    <dbReference type="NCBI Taxonomy" id="2823693"/>
    <lineage>
        <taxon>Bacteria</taxon>
        <taxon>Pseudomonadati</taxon>
        <taxon>Pseudomonadota</taxon>
        <taxon>Alphaproteobacteria</taxon>
        <taxon>Caulobacterales</taxon>
        <taxon>Caulobacteraceae</taxon>
        <taxon>Phenylobacterium</taxon>
    </lineage>
</organism>
<feature type="binding site" evidence="9">
    <location>
        <position position="233"/>
    </location>
    <ligand>
        <name>Zn(2+)</name>
        <dbReference type="ChEBI" id="CHEBI:29105"/>
        <note>catalytic</note>
    </ligand>
</feature>
<feature type="signal peptide" evidence="10">
    <location>
        <begin position="1"/>
        <end position="16"/>
    </location>
</feature>
<evidence type="ECO:0000256" key="1">
    <source>
        <dbReference type="ARBA" id="ARBA00001362"/>
    </source>
</evidence>
<comment type="catalytic activity">
    <reaction evidence="1 9">
        <text>D-alanyl-D-alanine + H2O = 2 D-alanine</text>
        <dbReference type="Rhea" id="RHEA:20661"/>
        <dbReference type="ChEBI" id="CHEBI:15377"/>
        <dbReference type="ChEBI" id="CHEBI:57416"/>
        <dbReference type="ChEBI" id="CHEBI:57822"/>
        <dbReference type="EC" id="3.4.13.22"/>
    </reaction>
</comment>
<dbReference type="SUPFAM" id="SSF55166">
    <property type="entry name" value="Hedgehog/DD-peptidase"/>
    <property type="match status" value="1"/>
</dbReference>
<feature type="binding site" evidence="9">
    <location>
        <position position="226"/>
    </location>
    <ligand>
        <name>Zn(2+)</name>
        <dbReference type="ChEBI" id="CHEBI:29105"/>
        <note>catalytic</note>
    </ligand>
</feature>
<evidence type="ECO:0000256" key="6">
    <source>
        <dbReference type="ARBA" id="ARBA00022997"/>
    </source>
</evidence>
<name>A0A975G3V6_9CAUL</name>
<feature type="active site" description="Proton donor/acceptor" evidence="9">
    <location>
        <position position="291"/>
    </location>
</feature>
<keyword evidence="12" id="KW-1185">Reference proteome</keyword>
<evidence type="ECO:0000256" key="10">
    <source>
        <dbReference type="SAM" id="SignalP"/>
    </source>
</evidence>
<dbReference type="KEGG" id="caul:KCG34_09555"/>
<feature type="chain" id="PRO_5037340293" description="D-alanyl-D-alanine dipeptidase" evidence="10">
    <location>
        <begin position="17"/>
        <end position="315"/>
    </location>
</feature>
<dbReference type="GO" id="GO:0071555">
    <property type="term" value="P:cell wall organization"/>
    <property type="evidence" value="ECO:0007669"/>
    <property type="project" value="UniProtKB-KW"/>
</dbReference>
<evidence type="ECO:0000256" key="3">
    <source>
        <dbReference type="ARBA" id="ARBA00022723"/>
    </source>
</evidence>
<sequence>MALRSILGLSILAAFAAPALPGDSAPPAPSAAQQRLIGEYGPATDLLEIYEAGGRLYADGHGLHVQPLESASGLKADGGSVTLDGARLPRRDIGAEVVAQIRAGEHGDPAALRAAALRATPPAEPPAKRAMDLVPITRFDPTIKLDIRYAGSDNFMGFPLYERPAAYLQRPAAEALGRVQQALKAEGLGLLVHDAYRPWFVTRMFWDATPPEDHMFVADPARGSRHNRGCAVDLTLYDLATGRPVEMPGRYDEMSPRSYAAYAGGTSRQRWARDLLRRAMEREGFQVLAEEWWHFDYKEWADYPIGNTPFSALPD</sequence>
<dbReference type="GO" id="GO:0008237">
    <property type="term" value="F:metallopeptidase activity"/>
    <property type="evidence" value="ECO:0007669"/>
    <property type="project" value="UniProtKB-KW"/>
</dbReference>